<comment type="caution">
    <text evidence="2">The sequence shown here is derived from an EMBL/GenBank/DDBJ whole genome shotgun (WGS) entry which is preliminary data.</text>
</comment>
<evidence type="ECO:0000313" key="2">
    <source>
        <dbReference type="EMBL" id="PZR08589.1"/>
    </source>
</evidence>
<dbReference type="EMBL" id="QFQP01000024">
    <property type="protein sequence ID" value="PZR08589.1"/>
    <property type="molecule type" value="Genomic_DNA"/>
</dbReference>
<sequence length="250" mass="25844">MAALQVTAEEAGAITDATVNYLAARGLFEVLGARDVQTIIGAERQRQLMGACGDDGSGCSADLSKLVAARFVLSGQLARVGNAYQLTLQLIDTEKSQPVGRSSKLAGTLEAIRELIPYAASEATGSPLPPPPSRALPITLIGAGGATLLAGGVVGLLALAREGQLNDELCPNGPEQSGRCAGVNLRPREFYVAQEQALTMQKILSVSLMAAGAVLLGLGIVFMPPDDARTRVSARLLFTGNGLALTGGFW</sequence>
<keyword evidence="1" id="KW-1133">Transmembrane helix</keyword>
<feature type="transmembrane region" description="Helical" evidence="1">
    <location>
        <begin position="203"/>
        <end position="223"/>
    </location>
</feature>
<evidence type="ECO:0000256" key="1">
    <source>
        <dbReference type="SAM" id="Phobius"/>
    </source>
</evidence>
<gene>
    <name evidence="2" type="ORF">DI536_24075</name>
</gene>
<dbReference type="AlphaFoldDB" id="A0A2W5SYQ0"/>
<protein>
    <submittedName>
        <fullName evidence="2">Uncharacterized protein</fullName>
    </submittedName>
</protein>
<accession>A0A2W5SYQ0</accession>
<keyword evidence="1" id="KW-0812">Transmembrane</keyword>
<evidence type="ECO:0000313" key="3">
    <source>
        <dbReference type="Proteomes" id="UP000249061"/>
    </source>
</evidence>
<name>A0A2W5SYQ0_9BACT</name>
<reference evidence="2 3" key="1">
    <citation type="submission" date="2017-08" db="EMBL/GenBank/DDBJ databases">
        <title>Infants hospitalized years apart are colonized by the same room-sourced microbial strains.</title>
        <authorList>
            <person name="Brooks B."/>
            <person name="Olm M.R."/>
            <person name="Firek B.A."/>
            <person name="Baker R."/>
            <person name="Thomas B.C."/>
            <person name="Morowitz M.J."/>
            <person name="Banfield J.F."/>
        </authorList>
    </citation>
    <scope>NUCLEOTIDE SEQUENCE [LARGE SCALE GENOMIC DNA]</scope>
    <source>
        <strain evidence="2">S2_003_000_R2_14</strain>
    </source>
</reference>
<organism evidence="2 3">
    <name type="scientific">Archangium gephyra</name>
    <dbReference type="NCBI Taxonomy" id="48"/>
    <lineage>
        <taxon>Bacteria</taxon>
        <taxon>Pseudomonadati</taxon>
        <taxon>Myxococcota</taxon>
        <taxon>Myxococcia</taxon>
        <taxon>Myxococcales</taxon>
        <taxon>Cystobacterineae</taxon>
        <taxon>Archangiaceae</taxon>
        <taxon>Archangium</taxon>
    </lineage>
</organism>
<keyword evidence="1" id="KW-0472">Membrane</keyword>
<proteinExistence type="predicted"/>
<dbReference type="Proteomes" id="UP000249061">
    <property type="component" value="Unassembled WGS sequence"/>
</dbReference>
<dbReference type="Gene3D" id="3.40.50.10610">
    <property type="entry name" value="ABC-type transport auxiliary lipoprotein component"/>
    <property type="match status" value="1"/>
</dbReference>
<feature type="transmembrane region" description="Helical" evidence="1">
    <location>
        <begin position="135"/>
        <end position="159"/>
    </location>
</feature>